<keyword evidence="2" id="KW-0732">Signal</keyword>
<dbReference type="Gene3D" id="1.25.40.10">
    <property type="entry name" value="Tetratricopeptide repeat domain"/>
    <property type="match status" value="1"/>
</dbReference>
<dbReference type="AlphaFoldDB" id="A0A2M7E7W9"/>
<dbReference type="SMART" id="SM00028">
    <property type="entry name" value="TPR"/>
    <property type="match status" value="2"/>
</dbReference>
<dbReference type="PROSITE" id="PS50005">
    <property type="entry name" value="TPR"/>
    <property type="match status" value="2"/>
</dbReference>
<dbReference type="Proteomes" id="UP000228886">
    <property type="component" value="Unassembled WGS sequence"/>
</dbReference>
<comment type="caution">
    <text evidence="3">The sequence shown here is derived from an EMBL/GenBank/DDBJ whole genome shotgun (WGS) entry which is preliminary data.</text>
</comment>
<dbReference type="Pfam" id="PF14559">
    <property type="entry name" value="TPR_19"/>
    <property type="match status" value="1"/>
</dbReference>
<dbReference type="InterPro" id="IPR011990">
    <property type="entry name" value="TPR-like_helical_dom_sf"/>
</dbReference>
<name>A0A2M7E7W9_9BACT</name>
<dbReference type="EMBL" id="PETL01000267">
    <property type="protein sequence ID" value="PIV63788.1"/>
    <property type="molecule type" value="Genomic_DNA"/>
</dbReference>
<gene>
    <name evidence="3" type="ORF">COS11_05605</name>
</gene>
<evidence type="ECO:0000256" key="1">
    <source>
        <dbReference type="PROSITE-ProRule" id="PRU00339"/>
    </source>
</evidence>
<feature type="chain" id="PRO_5014727687" evidence="2">
    <location>
        <begin position="26"/>
        <end position="398"/>
    </location>
</feature>
<evidence type="ECO:0000256" key="2">
    <source>
        <dbReference type="SAM" id="SignalP"/>
    </source>
</evidence>
<evidence type="ECO:0000313" key="3">
    <source>
        <dbReference type="EMBL" id="PIV63788.1"/>
    </source>
</evidence>
<evidence type="ECO:0000313" key="4">
    <source>
        <dbReference type="Proteomes" id="UP000228886"/>
    </source>
</evidence>
<organism evidence="3 4">
    <name type="scientific">bacterium (Candidatus Ratteibacteria) CG01_land_8_20_14_3_00_40_19</name>
    <dbReference type="NCBI Taxonomy" id="2014290"/>
    <lineage>
        <taxon>Bacteria</taxon>
        <taxon>Candidatus Ratteibacteria</taxon>
    </lineage>
</organism>
<feature type="repeat" description="TPR" evidence="1">
    <location>
        <begin position="29"/>
        <end position="62"/>
    </location>
</feature>
<protein>
    <submittedName>
        <fullName evidence="3">Uncharacterized protein</fullName>
    </submittedName>
</protein>
<dbReference type="SUPFAM" id="SSF48452">
    <property type="entry name" value="TPR-like"/>
    <property type="match status" value="1"/>
</dbReference>
<feature type="signal peptide" evidence="2">
    <location>
        <begin position="1"/>
        <end position="25"/>
    </location>
</feature>
<dbReference type="InterPro" id="IPR019734">
    <property type="entry name" value="TPR_rpt"/>
</dbReference>
<reference evidence="4" key="1">
    <citation type="submission" date="2017-09" db="EMBL/GenBank/DDBJ databases">
        <title>Depth-based differentiation of microbial function through sediment-hosted aquifers and enrichment of novel symbionts in the deep terrestrial subsurface.</title>
        <authorList>
            <person name="Probst A.J."/>
            <person name="Ladd B."/>
            <person name="Jarett J.K."/>
            <person name="Geller-Mcgrath D.E."/>
            <person name="Sieber C.M.K."/>
            <person name="Emerson J.B."/>
            <person name="Anantharaman K."/>
            <person name="Thomas B.C."/>
            <person name="Malmstrom R."/>
            <person name="Stieglmeier M."/>
            <person name="Klingl A."/>
            <person name="Woyke T."/>
            <person name="Ryan C.M."/>
            <person name="Banfield J.F."/>
        </authorList>
    </citation>
    <scope>NUCLEOTIDE SEQUENCE [LARGE SCALE GENOMIC DNA]</scope>
</reference>
<feature type="repeat" description="TPR" evidence="1">
    <location>
        <begin position="63"/>
        <end position="96"/>
    </location>
</feature>
<accession>A0A2M7E7W9</accession>
<proteinExistence type="predicted"/>
<keyword evidence="1" id="KW-0802">TPR repeat</keyword>
<sequence>MRQIKKIILIIVFLTFLLSPFRVNAVESTEVHFSKAVVAFGEKNYQEAAEEFEAVVKINPTDSKAYYYLGSCYFYLKDYPKAKEALLKASALDPALEGATGVLIDEMEGEKRMPPEKKKLSISGKFGVEYDDNVILNPSGTVTAVTDEKDSRAVFDLNLDYKLLEEPLGLAGFYHFYQSRHGELTDYNIQGHTIGISTSAKRDPWKFRGQYSFDYYYLGLSRNNYLAVHTLIPTANLTLGKDKLIQFYYQFRQKNYFQCTAGATDQDAVNNMAGVNQYFFFGNKSYLKLGYSYENNNAEGNNWDYNGHYVLLSYLYPLNENLKLKLGFTYNPARYQNIDTAANKKREDNQQEYSLSLSRKFNQSFGLSFGYTYVDNDSNIATYKYERSICSLTTEFKF</sequence>